<dbReference type="PANTHER" id="PTHR12752">
    <property type="entry name" value="PHOSPHOINOSITOL 3-PHOSPHATE-BINDING PROTEIN"/>
    <property type="match status" value="1"/>
</dbReference>
<feature type="region of interest" description="Disordered" evidence="2">
    <location>
        <begin position="83"/>
        <end position="118"/>
    </location>
</feature>
<keyword evidence="5" id="KW-1185">Reference proteome</keyword>
<feature type="compositionally biased region" description="Basic and acidic residues" evidence="2">
    <location>
        <begin position="1616"/>
        <end position="1643"/>
    </location>
</feature>
<feature type="compositionally biased region" description="Polar residues" evidence="2">
    <location>
        <begin position="299"/>
        <end position="348"/>
    </location>
</feature>
<feature type="compositionally biased region" description="Basic and acidic residues" evidence="2">
    <location>
        <begin position="606"/>
        <end position="618"/>
    </location>
</feature>
<dbReference type="Pfam" id="PF25541">
    <property type="entry name" value="TBCA_PH"/>
    <property type="match status" value="1"/>
</dbReference>
<dbReference type="CDD" id="cd00201">
    <property type="entry name" value="WW"/>
    <property type="match status" value="2"/>
</dbReference>
<feature type="compositionally biased region" description="Polar residues" evidence="2">
    <location>
        <begin position="1696"/>
        <end position="1715"/>
    </location>
</feature>
<protein>
    <submittedName>
        <fullName evidence="6">Uncharacterized protein LOC106074128 isoform X1</fullName>
    </submittedName>
</protein>
<feature type="compositionally biased region" description="Polar residues" evidence="2">
    <location>
        <begin position="489"/>
        <end position="513"/>
    </location>
</feature>
<feature type="region of interest" description="Disordered" evidence="2">
    <location>
        <begin position="1615"/>
        <end position="1643"/>
    </location>
</feature>
<feature type="region of interest" description="Disordered" evidence="2">
    <location>
        <begin position="1079"/>
        <end position="1100"/>
    </location>
</feature>
<dbReference type="Gene3D" id="2.30.29.30">
    <property type="entry name" value="Pleckstrin-homology domain (PH domain)/Phosphotyrosine-binding domain (PTB)"/>
    <property type="match status" value="1"/>
</dbReference>
<keyword evidence="1" id="KW-0175">Coiled coil</keyword>
<evidence type="ECO:0000313" key="6">
    <source>
        <dbReference type="RefSeq" id="XP_055899069.1"/>
    </source>
</evidence>
<feature type="domain" description="PH" evidence="3">
    <location>
        <begin position="142"/>
        <end position="242"/>
    </location>
</feature>
<feature type="compositionally biased region" description="Polar residues" evidence="2">
    <location>
        <begin position="715"/>
        <end position="734"/>
    </location>
</feature>
<dbReference type="SUPFAM" id="SSF51045">
    <property type="entry name" value="WW domain"/>
    <property type="match status" value="2"/>
</dbReference>
<name>A0A9W3BHQ3_BIOGL</name>
<dbReference type="Pfam" id="PF00169">
    <property type="entry name" value="PH"/>
    <property type="match status" value="1"/>
</dbReference>
<dbReference type="InterPro" id="IPR036020">
    <property type="entry name" value="WW_dom_sf"/>
</dbReference>
<feature type="compositionally biased region" description="Polar residues" evidence="2">
    <location>
        <begin position="1862"/>
        <end position="1872"/>
    </location>
</feature>
<dbReference type="SMART" id="SM00233">
    <property type="entry name" value="PH"/>
    <property type="match status" value="1"/>
</dbReference>
<dbReference type="InterPro" id="IPR011993">
    <property type="entry name" value="PH-like_dom_sf"/>
</dbReference>
<feature type="region of interest" description="Disordered" evidence="2">
    <location>
        <begin position="260"/>
        <end position="422"/>
    </location>
</feature>
<dbReference type="InterPro" id="IPR001202">
    <property type="entry name" value="WW_dom"/>
</dbReference>
<feature type="compositionally biased region" description="Polar residues" evidence="2">
    <location>
        <begin position="619"/>
        <end position="649"/>
    </location>
</feature>
<feature type="domain" description="WW" evidence="4">
    <location>
        <begin position="8"/>
        <end position="41"/>
    </location>
</feature>
<dbReference type="PROSITE" id="PS01159">
    <property type="entry name" value="WW_DOMAIN_1"/>
    <property type="match status" value="1"/>
</dbReference>
<dbReference type="GeneID" id="106074128"/>
<feature type="compositionally biased region" description="Low complexity" evidence="2">
    <location>
        <begin position="735"/>
        <end position="749"/>
    </location>
</feature>
<feature type="compositionally biased region" description="Polar residues" evidence="2">
    <location>
        <begin position="371"/>
        <end position="390"/>
    </location>
</feature>
<accession>A0A9W3BHQ3</accession>
<evidence type="ECO:0000259" key="4">
    <source>
        <dbReference type="PROSITE" id="PS50020"/>
    </source>
</evidence>
<dbReference type="Proteomes" id="UP001165740">
    <property type="component" value="Chromosome 10"/>
</dbReference>
<feature type="compositionally biased region" description="Polar residues" evidence="2">
    <location>
        <begin position="263"/>
        <end position="278"/>
    </location>
</feature>
<sequence length="2085" mass="237371">MANDLLRERLPPGCHLGVTQDGRVFFINDHSRTTSWLHPVSLEPVLTGLSKDPDLPKGWEQDVTNDGTIYYIDHNRQLTTFDHPLLGRPPESFRNAPYTSENEPSSPTSPGIRTEEKDNFKRGTFKQRSVKAPSSKRNPNSEVVKSGWLLRLETSGLTKSWKRRWCVLADFALFIYKGEDESVTLNSVLLPSYRINPCTETDNIKRNFVFKVEHENTKTLYFAAEDPNECNAWMSLLRQAAMMNGNGFQRDSGYMARHMKSFNKPSSLPHTNSGSSYTAYGDPAESPFIAPNDPFGNMRDNSFQKQNIGPNQHGSNRNSLSNSSHGSQNFRPNYNSQSFNPNQSLTSGNSGGPAPGQQNQPLRDGFAPDSARNSLAKSDSSRNGHNSYSPIQAERQRSRDGQGQWVNGVYQQPPKDDSYSDIDTPVKMLHKWDEGFPSMDTDRLKHSSFVELPDNSKGKHPETFNIRSKSHENFLRQPDSRMQVRPGLLTQQQTRASQPQDLRRSMTSGQQQRNEGDGSMNKSSPSTSPPHSHGPSQQTGDPLRGSLRDTRDQRQQFPPGHDRRSYTSSSSSGAPPPGFNSSFRNSGQGQADPRQTSQGSLSRPHQHTDLHLNLKQRPDGSNNSLQSSTRGHTYVNFPNRSASDGQQHLGQAPLPGRPPYPSAVRQQIVEELAETKTPVTQNDFLTSSKMNTQRMQEPAYFQYPTPREKQLSNTLPWEQGTQPNSAASSLSRNQPSSRLSDSSHSSHPSAAEDQGYSPGSPQSRNMMDPEAQKLRLAYERVSSLRLAPDKEDLPYHDNDLMVNGRLYPAPAMESLDALEATNRAHRSQEELSTYGKISPPMGMYFRIPDEPKDLYQRGSAFRPPSTPSGSVSGLDSLQRMRPFSSERHGMFPREMANFGTRTQDIHDYADDVDYYNLTNGSAVHRQLARAEVHAGWLASDYHFRDQMAKYEHTRHMNATEYIEDKSDRHKHIKDQWASYDDQMTRQECLDDQVAKDEHFDEAMPRYDHLNDEMAKHEYLKEARKQYIEDQKTVSEDQMAKYGNRNGHFTRHENNRLRTERSENRLDNYAAANGQLAREDRKNNRYSRHSNGHSHALDHFDNRVPTHSHITDHMNERVPRPFTELHNVYQSTWFGPYCNGLRSNNVFKNVMGSETQEKSEWPRDGPYSTHLTAPPRRQPPMIHTVKEDPNMSDREVLETNLQKVIKKNPLAGPRLRMSISAGDLIGKTHDELVLFLIQLRRNQATLEKMRDWYKTQLDQRRPLEMEYRRQVNQTGVIKDRRLMDNHQNFLNAKGQMEEIENKLEVYKPIINLLDNMVTMGSLYGGDNLMLATQYRKHLLRPDQYQPPKKMLEFSRKNQEDRLIQNTEAQLKELSSDEVDLEEKIDRLNDLDRLLQEQSFKVSSYKEDKELMERALSDAFKQQDQYRNDPREMRRLTEQQRTLEKEISRVTQQLAEASKELEETTAQNNKLEQEVALLRTKVHGELTRSKSTPSLASENVRTKMLMEKELAKVEGMMQGLNQKGASLSQAMKTIRRSSSSSQLAAALEKEESKKKVGSYLETDIDSGQQIDLATVVDVASPDSYKPSINHHRQNAGTQEDWDIEDADQNTKQFYGLVPREKPKGLTVRDVKRQSEQRKERLKKEDDLEEVKLQVSNVDNEDTSIIHARIASDPSGKHSSLTQWDSAQPLYENLPKYTPKSSVSTTSETQSAPGSRRTSLILMAPKPFTPYQEKSARPFRSELALNAVGEPQFSSVKPNVPASSDFARPYHSIEALNSPAKEDGQVVMDKNNNGLMSSLETNYPANSFMGQQQKPSDQFIAKSYVPVSSNSSGSLTLQKERKQNDLAYPDEQDPHPSAAHIQRPSGLSSLPTSGAYTARPWTKSPPEWDSSLLNVKRSPRGRHMTISSSEPLKLEMNPTRHSAAGDLMTSRLVYRMSGIDDVPDIVKSSQTKMDQIDTDMIDREILFKPEKVFIPERYDPVADAENLTEEDRLRRLEKAERIKRVLTSQSVLSMSQQDLSKLPPEDIHSKVEKEKNERAHYMNLHQELARQVTLQTKKQAAARRKTWSGDQIAEIKRQYEESKSLSPD</sequence>
<dbReference type="PANTHER" id="PTHR12752:SF9">
    <property type="entry name" value="KRAMER, ISOFORM I"/>
    <property type="match status" value="1"/>
</dbReference>
<dbReference type="SMART" id="SM00456">
    <property type="entry name" value="WW"/>
    <property type="match status" value="2"/>
</dbReference>
<feature type="compositionally biased region" description="Low complexity" evidence="2">
    <location>
        <begin position="523"/>
        <end position="539"/>
    </location>
</feature>
<feature type="region of interest" description="Disordered" evidence="2">
    <location>
        <begin position="449"/>
        <end position="693"/>
    </location>
</feature>
<proteinExistence type="predicted"/>
<evidence type="ECO:0000256" key="1">
    <source>
        <dbReference type="SAM" id="Coils"/>
    </source>
</evidence>
<evidence type="ECO:0000313" key="5">
    <source>
        <dbReference type="Proteomes" id="UP001165740"/>
    </source>
</evidence>
<feature type="region of interest" description="Disordered" evidence="2">
    <location>
        <begin position="1521"/>
        <end position="1553"/>
    </location>
</feature>
<feature type="compositionally biased region" description="Polar residues" evidence="2">
    <location>
        <begin position="584"/>
        <end position="603"/>
    </location>
</feature>
<dbReference type="Gene3D" id="2.20.70.10">
    <property type="match status" value="2"/>
</dbReference>
<dbReference type="SUPFAM" id="SSF50729">
    <property type="entry name" value="PH domain-like"/>
    <property type="match status" value="1"/>
</dbReference>
<feature type="domain" description="WW" evidence="4">
    <location>
        <begin position="53"/>
        <end position="86"/>
    </location>
</feature>
<dbReference type="OrthoDB" id="43122at2759"/>
<feature type="compositionally biased region" description="Polar residues" evidence="2">
    <location>
        <begin position="677"/>
        <end position="693"/>
    </location>
</feature>
<feature type="region of interest" description="Disordered" evidence="2">
    <location>
        <begin position="1154"/>
        <end position="1185"/>
    </location>
</feature>
<dbReference type="PROSITE" id="PS50020">
    <property type="entry name" value="WW_DOMAIN_2"/>
    <property type="match status" value="2"/>
</dbReference>
<reference evidence="6" key="1">
    <citation type="submission" date="2025-08" db="UniProtKB">
        <authorList>
            <consortium name="RefSeq"/>
        </authorList>
    </citation>
    <scope>IDENTIFICATION</scope>
</reference>
<feature type="coiled-coil region" evidence="1">
    <location>
        <begin position="1431"/>
        <end position="1521"/>
    </location>
</feature>
<evidence type="ECO:0000259" key="3">
    <source>
        <dbReference type="PROSITE" id="PS50003"/>
    </source>
</evidence>
<feature type="compositionally biased region" description="Low complexity" evidence="2">
    <location>
        <begin position="97"/>
        <end position="110"/>
    </location>
</feature>
<feature type="region of interest" description="Disordered" evidence="2">
    <location>
        <begin position="715"/>
        <end position="766"/>
    </location>
</feature>
<feature type="region of interest" description="Disordered" evidence="2">
    <location>
        <begin position="1844"/>
        <end position="1904"/>
    </location>
</feature>
<dbReference type="InterPro" id="IPR057971">
    <property type="entry name" value="PKHA4-7_TBCA"/>
</dbReference>
<dbReference type="InterPro" id="IPR001849">
    <property type="entry name" value="PH_domain"/>
</dbReference>
<dbReference type="PROSITE" id="PS50003">
    <property type="entry name" value="PH_DOMAIN"/>
    <property type="match status" value="1"/>
</dbReference>
<feature type="compositionally biased region" description="Low complexity" evidence="2">
    <location>
        <begin position="568"/>
        <end position="583"/>
    </location>
</feature>
<feature type="region of interest" description="Disordered" evidence="2">
    <location>
        <begin position="1689"/>
        <end position="1715"/>
    </location>
</feature>
<feature type="compositionally biased region" description="Basic and acidic residues" evidence="2">
    <location>
        <begin position="546"/>
        <end position="565"/>
    </location>
</feature>
<feature type="coiled-coil region" evidence="1">
    <location>
        <begin position="1355"/>
        <end position="1396"/>
    </location>
</feature>
<evidence type="ECO:0000256" key="2">
    <source>
        <dbReference type="SAM" id="MobiDB-lite"/>
    </source>
</evidence>
<dbReference type="RefSeq" id="XP_055899069.1">
    <property type="nucleotide sequence ID" value="XM_056043094.1"/>
</dbReference>
<organism evidence="5 6">
    <name type="scientific">Biomphalaria glabrata</name>
    <name type="common">Bloodfluke planorb</name>
    <name type="synonym">Freshwater snail</name>
    <dbReference type="NCBI Taxonomy" id="6526"/>
    <lineage>
        <taxon>Eukaryota</taxon>
        <taxon>Metazoa</taxon>
        <taxon>Spiralia</taxon>
        <taxon>Lophotrochozoa</taxon>
        <taxon>Mollusca</taxon>
        <taxon>Gastropoda</taxon>
        <taxon>Heterobranchia</taxon>
        <taxon>Euthyneura</taxon>
        <taxon>Panpulmonata</taxon>
        <taxon>Hygrophila</taxon>
        <taxon>Lymnaeoidea</taxon>
        <taxon>Planorbidae</taxon>
        <taxon>Biomphalaria</taxon>
    </lineage>
</organism>
<gene>
    <name evidence="6" type="primary">LOC106074128</name>
</gene>
<feature type="compositionally biased region" description="Low complexity" evidence="2">
    <location>
        <begin position="1535"/>
        <end position="1544"/>
    </location>
</feature>
<dbReference type="OMA" id="SHMPRPA"/>